<evidence type="ECO:0000256" key="1">
    <source>
        <dbReference type="SAM" id="MobiDB-lite"/>
    </source>
</evidence>
<evidence type="ECO:0000313" key="3">
    <source>
        <dbReference type="EMBL" id="CAD8866072.1"/>
    </source>
</evidence>
<dbReference type="EMBL" id="HBFQ01056944">
    <property type="protein sequence ID" value="CAD8866072.1"/>
    <property type="molecule type" value="Transcribed_RNA"/>
</dbReference>
<feature type="domain" description="PDZ" evidence="2">
    <location>
        <begin position="87"/>
        <end position="137"/>
    </location>
</feature>
<dbReference type="AlphaFoldDB" id="A0A7S1AVQ4"/>
<evidence type="ECO:0000259" key="2">
    <source>
        <dbReference type="Pfam" id="PF00595"/>
    </source>
</evidence>
<dbReference type="SUPFAM" id="SSF50156">
    <property type="entry name" value="PDZ domain-like"/>
    <property type="match status" value="1"/>
</dbReference>
<sequence>MGNRAIFCCDAAGDPVKPKLVDVQTAGWIPEISDTSSSSRSDRLPRRKSCRRKTRKGLSLWFRLPNQTLKEISFLRRPFGMMLCSTAPIRVTEVHTNGHAEELGIEVGWVLGAINGEDVSNFGAEAVRVLLRATSRHLPRIQTL</sequence>
<reference evidence="3" key="1">
    <citation type="submission" date="2021-01" db="EMBL/GenBank/DDBJ databases">
        <authorList>
            <person name="Corre E."/>
            <person name="Pelletier E."/>
            <person name="Niang G."/>
            <person name="Scheremetjew M."/>
            <person name="Finn R."/>
            <person name="Kale V."/>
            <person name="Holt S."/>
            <person name="Cochrane G."/>
            <person name="Meng A."/>
            <person name="Brown T."/>
            <person name="Cohen L."/>
        </authorList>
    </citation>
    <scope>NUCLEOTIDE SEQUENCE</scope>
</reference>
<protein>
    <recommendedName>
        <fullName evidence="2">PDZ domain-containing protein</fullName>
    </recommendedName>
</protein>
<dbReference type="Pfam" id="PF00595">
    <property type="entry name" value="PDZ"/>
    <property type="match status" value="1"/>
</dbReference>
<dbReference type="InterPro" id="IPR036034">
    <property type="entry name" value="PDZ_sf"/>
</dbReference>
<dbReference type="Gene3D" id="2.30.42.10">
    <property type="match status" value="1"/>
</dbReference>
<proteinExistence type="predicted"/>
<accession>A0A7S1AVQ4</accession>
<name>A0A7S1AVQ4_NOCSC</name>
<gene>
    <name evidence="3" type="ORF">NSCI0253_LOCUS40427</name>
</gene>
<dbReference type="InterPro" id="IPR001478">
    <property type="entry name" value="PDZ"/>
</dbReference>
<organism evidence="3">
    <name type="scientific">Noctiluca scintillans</name>
    <name type="common">Sea sparkle</name>
    <name type="synonym">Red tide dinoflagellate</name>
    <dbReference type="NCBI Taxonomy" id="2966"/>
    <lineage>
        <taxon>Eukaryota</taxon>
        <taxon>Sar</taxon>
        <taxon>Alveolata</taxon>
        <taxon>Dinophyceae</taxon>
        <taxon>Noctilucales</taxon>
        <taxon>Noctilucaceae</taxon>
        <taxon>Noctiluca</taxon>
    </lineage>
</organism>
<feature type="region of interest" description="Disordered" evidence="1">
    <location>
        <begin position="32"/>
        <end position="51"/>
    </location>
</feature>